<dbReference type="SMART" id="SM01235">
    <property type="entry name" value="Haem_bd"/>
    <property type="match status" value="1"/>
</dbReference>
<dbReference type="InterPro" id="IPR036909">
    <property type="entry name" value="Cyt_c-like_dom_sf"/>
</dbReference>
<reference evidence="9 10" key="1">
    <citation type="submission" date="2018-11" db="EMBL/GenBank/DDBJ databases">
        <authorList>
            <person name="Mardanov A.V."/>
            <person name="Ravin N.V."/>
            <person name="Dedysh S.N."/>
        </authorList>
    </citation>
    <scope>NUCLEOTIDE SEQUENCE [LARGE SCALE GENOMIC DNA]</scope>
    <source>
        <strain evidence="9 10">AF10</strain>
    </source>
</reference>
<evidence type="ECO:0000313" key="9">
    <source>
        <dbReference type="EMBL" id="RXH55771.1"/>
    </source>
</evidence>
<dbReference type="InterPro" id="IPR025992">
    <property type="entry name" value="Haem-bd"/>
</dbReference>
<dbReference type="PANTHER" id="PTHR11961">
    <property type="entry name" value="CYTOCHROME C"/>
    <property type="match status" value="1"/>
</dbReference>
<proteinExistence type="predicted"/>
<evidence type="ECO:0000256" key="7">
    <source>
        <dbReference type="SAM" id="SignalP"/>
    </source>
</evidence>
<dbReference type="PROSITE" id="PS51007">
    <property type="entry name" value="CYTC"/>
    <property type="match status" value="1"/>
</dbReference>
<feature type="signal peptide" evidence="7">
    <location>
        <begin position="1"/>
        <end position="21"/>
    </location>
</feature>
<evidence type="ECO:0000313" key="10">
    <source>
        <dbReference type="Proteomes" id="UP000289437"/>
    </source>
</evidence>
<name>A0A4Q0T2H9_9BACT</name>
<dbReference type="Gene3D" id="1.10.760.10">
    <property type="entry name" value="Cytochrome c-like domain"/>
    <property type="match status" value="1"/>
</dbReference>
<dbReference type="EMBL" id="RDSM01000002">
    <property type="protein sequence ID" value="RXH55771.1"/>
    <property type="molecule type" value="Genomic_DNA"/>
</dbReference>
<organism evidence="9 10">
    <name type="scientific">Granulicella sibirica</name>
    <dbReference type="NCBI Taxonomy" id="2479048"/>
    <lineage>
        <taxon>Bacteria</taxon>
        <taxon>Pseudomonadati</taxon>
        <taxon>Acidobacteriota</taxon>
        <taxon>Terriglobia</taxon>
        <taxon>Terriglobales</taxon>
        <taxon>Acidobacteriaceae</taxon>
        <taxon>Granulicella</taxon>
    </lineage>
</organism>
<reference evidence="10" key="2">
    <citation type="submission" date="2019-02" db="EMBL/GenBank/DDBJ databases">
        <title>Granulicella sibirica sp. nov., a psychrotolerant acidobacterium isolated from an organic soil layer in forested tundra, West Siberia.</title>
        <authorList>
            <person name="Oshkin I.Y."/>
            <person name="Kulichevskaya I.S."/>
            <person name="Rijpstra W.I.C."/>
            <person name="Sinninghe Damste J.S."/>
            <person name="Rakitin A.L."/>
            <person name="Ravin N.V."/>
            <person name="Dedysh S.N."/>
        </authorList>
    </citation>
    <scope>NUCLEOTIDE SEQUENCE [LARGE SCALE GENOMIC DNA]</scope>
    <source>
        <strain evidence="10">AF10</strain>
    </source>
</reference>
<feature type="domain" description="Cytochrome c" evidence="8">
    <location>
        <begin position="163"/>
        <end position="261"/>
    </location>
</feature>
<evidence type="ECO:0000256" key="1">
    <source>
        <dbReference type="ARBA" id="ARBA00022448"/>
    </source>
</evidence>
<keyword evidence="1" id="KW-0813">Transport</keyword>
<dbReference type="GO" id="GO:0046872">
    <property type="term" value="F:metal ion binding"/>
    <property type="evidence" value="ECO:0007669"/>
    <property type="project" value="UniProtKB-KW"/>
</dbReference>
<dbReference type="PRINTS" id="PR00604">
    <property type="entry name" value="CYTCHRMECIAB"/>
</dbReference>
<accession>A0A4Q0T2H9</accession>
<keyword evidence="5 6" id="KW-0408">Iron</keyword>
<keyword evidence="7" id="KW-0732">Signal</keyword>
<evidence type="ECO:0000256" key="4">
    <source>
        <dbReference type="ARBA" id="ARBA00022982"/>
    </source>
</evidence>
<dbReference type="Pfam" id="PF00034">
    <property type="entry name" value="Cytochrom_C"/>
    <property type="match status" value="1"/>
</dbReference>
<evidence type="ECO:0000256" key="3">
    <source>
        <dbReference type="ARBA" id="ARBA00022723"/>
    </source>
</evidence>
<evidence type="ECO:0000256" key="6">
    <source>
        <dbReference type="PROSITE-ProRule" id="PRU00433"/>
    </source>
</evidence>
<keyword evidence="4" id="KW-0249">Electron transport</keyword>
<feature type="chain" id="PRO_5020513758" evidence="7">
    <location>
        <begin position="22"/>
        <end position="261"/>
    </location>
</feature>
<dbReference type="Pfam" id="PF14376">
    <property type="entry name" value="Haem_bd"/>
    <property type="match status" value="1"/>
</dbReference>
<dbReference type="InterPro" id="IPR002327">
    <property type="entry name" value="Cyt_c_1A/1B"/>
</dbReference>
<keyword evidence="10" id="KW-1185">Reference proteome</keyword>
<keyword evidence="3 6" id="KW-0479">Metal-binding</keyword>
<evidence type="ECO:0000259" key="8">
    <source>
        <dbReference type="PROSITE" id="PS51007"/>
    </source>
</evidence>
<protein>
    <submittedName>
        <fullName evidence="9">Cytochrome c2</fullName>
    </submittedName>
</protein>
<evidence type="ECO:0000256" key="5">
    <source>
        <dbReference type="ARBA" id="ARBA00023004"/>
    </source>
</evidence>
<dbReference type="GO" id="GO:0009055">
    <property type="term" value="F:electron transfer activity"/>
    <property type="evidence" value="ECO:0007669"/>
    <property type="project" value="InterPro"/>
</dbReference>
<evidence type="ECO:0000256" key="2">
    <source>
        <dbReference type="ARBA" id="ARBA00022617"/>
    </source>
</evidence>
<comment type="caution">
    <text evidence="9">The sequence shown here is derived from an EMBL/GenBank/DDBJ whole genome shotgun (WGS) entry which is preliminary data.</text>
</comment>
<dbReference type="AlphaFoldDB" id="A0A4Q0T2H9"/>
<sequence>MRVRTLVIGCFSVLTSSLLLARVHPFGDAGLYQRRVGVKSVAEQAGIPPGVRETLAAKCADCHSMQARTPVYGRFAPVSWLMERDIVEAREKLNLSRWDDYSPEERETFRAQILQQTTKGKMPLAQYRLIHWGSRITDTEQEGLLAWAKADQGAGQQTAPSEGDPERGRAVFQSRCIGCHSLERSREGPALGGVFGRKAGSVPGFEYSAPLKSSGIVWDEVSLEKWLTDPDALVPGNNMDFHVPRAQERADLVRFFREGSK</sequence>
<dbReference type="GO" id="GO:0020037">
    <property type="term" value="F:heme binding"/>
    <property type="evidence" value="ECO:0007669"/>
    <property type="project" value="InterPro"/>
</dbReference>
<dbReference type="Proteomes" id="UP000289437">
    <property type="component" value="Unassembled WGS sequence"/>
</dbReference>
<dbReference type="SUPFAM" id="SSF46626">
    <property type="entry name" value="Cytochrome c"/>
    <property type="match status" value="1"/>
</dbReference>
<dbReference type="InterPro" id="IPR009056">
    <property type="entry name" value="Cyt_c-like_dom"/>
</dbReference>
<keyword evidence="2 6" id="KW-0349">Heme</keyword>
<gene>
    <name evidence="9" type="ORF">GRAN_2628</name>
</gene>